<dbReference type="eggNOG" id="COG0515">
    <property type="taxonomic scope" value="Bacteria"/>
</dbReference>
<dbReference type="HOGENOM" id="CLU_1110439_0_0_3"/>
<dbReference type="STRING" id="1173027.Mic7113_4550"/>
<dbReference type="InterPro" id="IPR011990">
    <property type="entry name" value="TPR-like_helical_dom_sf"/>
</dbReference>
<proteinExistence type="predicted"/>
<keyword evidence="3" id="KW-1185">Reference proteome</keyword>
<dbReference type="SUPFAM" id="SSF54523">
    <property type="entry name" value="Pili subunits"/>
    <property type="match status" value="1"/>
</dbReference>
<dbReference type="AlphaFoldDB" id="K9WJ71"/>
<dbReference type="EMBL" id="CP003630">
    <property type="protein sequence ID" value="AFZ20233.1"/>
    <property type="molecule type" value="Genomic_DNA"/>
</dbReference>
<keyword evidence="1" id="KW-1133">Transmembrane helix</keyword>
<sequence>MKSLQYIIVALLFVIVIPSMFRQSRKDKEREAINNLGSMNRAQSAYFLEQQKFSDSMASLGISIKPQTKNYDYSIRATPLAVFNYATPRKNGLRGYVSTVYLLVPNEQTGEILTTVLICKTKDDGRSNWSKIPRPAEPPIIRENGIECGPNTEAYGLLGGRGPGHTLLDTDSALAYNSLSYATAGQYDKALEAVQSINHADFKARALATIAIILAEKGQDDKALEVAKTVKDASYKQMALDASARYRNSY</sequence>
<organism evidence="2 3">
    <name type="scientific">Allocoleopsis franciscana PCC 7113</name>
    <dbReference type="NCBI Taxonomy" id="1173027"/>
    <lineage>
        <taxon>Bacteria</taxon>
        <taxon>Bacillati</taxon>
        <taxon>Cyanobacteriota</taxon>
        <taxon>Cyanophyceae</taxon>
        <taxon>Coleofasciculales</taxon>
        <taxon>Coleofasciculaceae</taxon>
        <taxon>Allocoleopsis</taxon>
        <taxon>Allocoleopsis franciscana</taxon>
    </lineage>
</organism>
<dbReference type="InterPro" id="IPR045584">
    <property type="entry name" value="Pilin-like"/>
</dbReference>
<keyword evidence="1" id="KW-0472">Membrane</keyword>
<dbReference type="Proteomes" id="UP000010471">
    <property type="component" value="Chromosome"/>
</dbReference>
<evidence type="ECO:0000256" key="1">
    <source>
        <dbReference type="SAM" id="Phobius"/>
    </source>
</evidence>
<dbReference type="OrthoDB" id="455043at2"/>
<keyword evidence="1" id="KW-0812">Transmembrane</keyword>
<evidence type="ECO:0000313" key="2">
    <source>
        <dbReference type="EMBL" id="AFZ20233.1"/>
    </source>
</evidence>
<reference evidence="2 3" key="1">
    <citation type="submission" date="2012-06" db="EMBL/GenBank/DDBJ databases">
        <title>Finished chromosome of genome of Microcoleus sp. PCC 7113.</title>
        <authorList>
            <consortium name="US DOE Joint Genome Institute"/>
            <person name="Gugger M."/>
            <person name="Coursin T."/>
            <person name="Rippka R."/>
            <person name="Tandeau De Marsac N."/>
            <person name="Huntemann M."/>
            <person name="Wei C.-L."/>
            <person name="Han J."/>
            <person name="Detter J.C."/>
            <person name="Han C."/>
            <person name="Tapia R."/>
            <person name="Chen A."/>
            <person name="Kyrpides N."/>
            <person name="Mavromatis K."/>
            <person name="Markowitz V."/>
            <person name="Szeto E."/>
            <person name="Ivanova N."/>
            <person name="Pagani I."/>
            <person name="Pati A."/>
            <person name="Goodwin L."/>
            <person name="Nordberg H.P."/>
            <person name="Cantor M.N."/>
            <person name="Hua S.X."/>
            <person name="Woyke T."/>
            <person name="Kerfeld C.A."/>
        </authorList>
    </citation>
    <scope>NUCLEOTIDE SEQUENCE [LARGE SCALE GENOMIC DNA]</scope>
    <source>
        <strain evidence="2 3">PCC 7113</strain>
    </source>
</reference>
<protein>
    <recommendedName>
        <fullName evidence="4">Tetratricopeptide repeat protein</fullName>
    </recommendedName>
</protein>
<dbReference type="InterPro" id="IPR031975">
    <property type="entry name" value="Pilin_GH"/>
</dbReference>
<feature type="transmembrane region" description="Helical" evidence="1">
    <location>
        <begin position="6"/>
        <end position="21"/>
    </location>
</feature>
<evidence type="ECO:0008006" key="4">
    <source>
        <dbReference type="Google" id="ProtNLM"/>
    </source>
</evidence>
<dbReference type="Gene3D" id="1.25.40.10">
    <property type="entry name" value="Tetratricopeptide repeat domain"/>
    <property type="match status" value="1"/>
</dbReference>
<accession>K9WJ71</accession>
<evidence type="ECO:0000313" key="3">
    <source>
        <dbReference type="Proteomes" id="UP000010471"/>
    </source>
</evidence>
<dbReference type="KEGG" id="mic:Mic7113_4550"/>
<gene>
    <name evidence="2" type="ORF">Mic7113_4550</name>
</gene>
<dbReference type="Pfam" id="PF16734">
    <property type="entry name" value="Pilin_GH"/>
    <property type="match status" value="1"/>
</dbReference>
<dbReference type="Gene3D" id="3.30.700.10">
    <property type="entry name" value="Glycoprotein, Type 4 Pilin"/>
    <property type="match status" value="1"/>
</dbReference>
<name>K9WJ71_9CYAN</name>